<feature type="signal peptide" evidence="2">
    <location>
        <begin position="1"/>
        <end position="29"/>
    </location>
</feature>
<gene>
    <name evidence="3" type="ORF">SAMN05216210_0169</name>
</gene>
<organism evidence="3 4">
    <name type="scientific">Halopseudomonas salegens</name>
    <dbReference type="NCBI Taxonomy" id="1434072"/>
    <lineage>
        <taxon>Bacteria</taxon>
        <taxon>Pseudomonadati</taxon>
        <taxon>Pseudomonadota</taxon>
        <taxon>Gammaproteobacteria</taxon>
        <taxon>Pseudomonadales</taxon>
        <taxon>Pseudomonadaceae</taxon>
        <taxon>Halopseudomonas</taxon>
    </lineage>
</organism>
<dbReference type="RefSeq" id="WP_092383209.1">
    <property type="nucleotide sequence ID" value="NZ_LT629787.1"/>
</dbReference>
<evidence type="ECO:0000256" key="1">
    <source>
        <dbReference type="SAM" id="MobiDB-lite"/>
    </source>
</evidence>
<dbReference type="Proteomes" id="UP000243924">
    <property type="component" value="Chromosome I"/>
</dbReference>
<dbReference type="OrthoDB" id="6887915at2"/>
<evidence type="ECO:0000313" key="4">
    <source>
        <dbReference type="Proteomes" id="UP000243924"/>
    </source>
</evidence>
<reference evidence="4" key="1">
    <citation type="submission" date="2016-10" db="EMBL/GenBank/DDBJ databases">
        <authorList>
            <person name="Varghese N."/>
            <person name="Submissions S."/>
        </authorList>
    </citation>
    <scope>NUCLEOTIDE SEQUENCE [LARGE SCALE GENOMIC DNA]</scope>
    <source>
        <strain evidence="4">CECT 8338</strain>
    </source>
</reference>
<accession>A0A1H2E021</accession>
<evidence type="ECO:0000313" key="3">
    <source>
        <dbReference type="EMBL" id="SDT88456.1"/>
    </source>
</evidence>
<evidence type="ECO:0000256" key="2">
    <source>
        <dbReference type="SAM" id="SignalP"/>
    </source>
</evidence>
<sequence length="277" mass="30633">MQLKNRFTKTLASFCALAVVALIPFSSSASEVDPGLVLAVEQIWRGEAPATSLLSSSFSLHTNKDTLIHKPDVNNGINYISQGSSGPQIEFLRRRFEVTDSPWGGFPHLDTTQAHLSQINIPRKNYLVLSAPGNDLFSIGDWTRFSFLHVLDVSRRNRPVHYPLVAEANLGIRVLGRLPGSNTLNYARLVPSQWRAGHHPTAYEVTLYSLESRGPQKVMEEGKPVAYTLARRGSSWALDPTTETPVTDERDEHSRPFTARPTPYPASLASATSQQGQ</sequence>
<feature type="region of interest" description="Disordered" evidence="1">
    <location>
        <begin position="236"/>
        <end position="277"/>
    </location>
</feature>
<name>A0A1H2E021_9GAMM</name>
<dbReference type="AlphaFoldDB" id="A0A1H2E021"/>
<keyword evidence="4" id="KW-1185">Reference proteome</keyword>
<protein>
    <recommendedName>
        <fullName evidence="5">Peptidoglycan-binding protein CsiV</fullName>
    </recommendedName>
</protein>
<keyword evidence="2" id="KW-0732">Signal</keyword>
<dbReference type="EMBL" id="LT629787">
    <property type="protein sequence ID" value="SDT88456.1"/>
    <property type="molecule type" value="Genomic_DNA"/>
</dbReference>
<evidence type="ECO:0008006" key="5">
    <source>
        <dbReference type="Google" id="ProtNLM"/>
    </source>
</evidence>
<feature type="chain" id="PRO_5009272561" description="Peptidoglycan-binding protein CsiV" evidence="2">
    <location>
        <begin position="30"/>
        <end position="277"/>
    </location>
</feature>
<proteinExistence type="predicted"/>